<evidence type="ECO:0000313" key="2">
    <source>
        <dbReference type="EMBL" id="CAG8459149.1"/>
    </source>
</evidence>
<feature type="region of interest" description="Disordered" evidence="1">
    <location>
        <begin position="75"/>
        <end position="113"/>
    </location>
</feature>
<evidence type="ECO:0000313" key="3">
    <source>
        <dbReference type="Proteomes" id="UP000789570"/>
    </source>
</evidence>
<sequence>MPCLKWQKQHCKDLAKKRKLESKKSYDISNDILNSDDEDSTEDEIEWIDDQIENEAECLFSVLIKNIKVLNLSNSGSGSGGSFSGDSVGSSNDNSDDNSGGYSSSRLGSNPNINSDISSYDNLGDIKNIQAFIDTIENKLKSENEHLTSEYKI</sequence>
<comment type="caution">
    <text evidence="2">The sequence shown here is derived from an EMBL/GenBank/DDBJ whole genome shotgun (WGS) entry which is preliminary data.</text>
</comment>
<organism evidence="2 3">
    <name type="scientific">Funneliformis caledonium</name>
    <dbReference type="NCBI Taxonomy" id="1117310"/>
    <lineage>
        <taxon>Eukaryota</taxon>
        <taxon>Fungi</taxon>
        <taxon>Fungi incertae sedis</taxon>
        <taxon>Mucoromycota</taxon>
        <taxon>Glomeromycotina</taxon>
        <taxon>Glomeromycetes</taxon>
        <taxon>Glomerales</taxon>
        <taxon>Glomeraceae</taxon>
        <taxon>Funneliformis</taxon>
    </lineage>
</organism>
<keyword evidence="3" id="KW-1185">Reference proteome</keyword>
<accession>A0A9N8YVU3</accession>
<dbReference type="Proteomes" id="UP000789570">
    <property type="component" value="Unassembled WGS sequence"/>
</dbReference>
<feature type="compositionally biased region" description="Low complexity" evidence="1">
    <location>
        <begin position="84"/>
        <end position="105"/>
    </location>
</feature>
<gene>
    <name evidence="2" type="ORF">FCALED_LOCUS1655</name>
</gene>
<reference evidence="2" key="1">
    <citation type="submission" date="2021-06" db="EMBL/GenBank/DDBJ databases">
        <authorList>
            <person name="Kallberg Y."/>
            <person name="Tangrot J."/>
            <person name="Rosling A."/>
        </authorList>
    </citation>
    <scope>NUCLEOTIDE SEQUENCE</scope>
    <source>
        <strain evidence="2">UK204</strain>
    </source>
</reference>
<proteinExistence type="predicted"/>
<evidence type="ECO:0000256" key="1">
    <source>
        <dbReference type="SAM" id="MobiDB-lite"/>
    </source>
</evidence>
<dbReference type="AlphaFoldDB" id="A0A9N8YVU3"/>
<dbReference type="EMBL" id="CAJVPQ010000222">
    <property type="protein sequence ID" value="CAG8459149.1"/>
    <property type="molecule type" value="Genomic_DNA"/>
</dbReference>
<protein>
    <submittedName>
        <fullName evidence="2">7924_t:CDS:1</fullName>
    </submittedName>
</protein>
<name>A0A9N8YVU3_9GLOM</name>